<keyword evidence="2" id="KW-1185">Reference proteome</keyword>
<name>S5XMX5_PARAH</name>
<accession>S5XMX5</accession>
<reference evidence="1 2" key="1">
    <citation type="journal article" date="2014" name="BMC Genomics">
        <title>Architecture and functions of a multipartite genome of the methylotrophic bacterium Paracoccus aminophilus JCM 7686, containing primary and secondary chromids.</title>
        <authorList>
            <person name="Dziewit L."/>
            <person name="Czarnecki J."/>
            <person name="Wibberg D."/>
            <person name="Radlinska M."/>
            <person name="Mrozek P."/>
            <person name="Szymczak M."/>
            <person name="Schluter A."/>
            <person name="Puhler A."/>
            <person name="Bartosik D."/>
        </authorList>
    </citation>
    <scope>NUCLEOTIDE SEQUENCE [LARGE SCALE GENOMIC DNA]</scope>
    <source>
        <strain evidence="1">JCM 7686</strain>
    </source>
</reference>
<protein>
    <submittedName>
        <fullName evidence="1">Uncharacterized protein</fullName>
    </submittedName>
</protein>
<dbReference type="KEGG" id="pami:JCM7686_1523"/>
<evidence type="ECO:0000313" key="1">
    <source>
        <dbReference type="EMBL" id="AGT08624.1"/>
    </source>
</evidence>
<dbReference type="EMBL" id="CP006650">
    <property type="protein sequence ID" value="AGT08624.1"/>
    <property type="molecule type" value="Genomic_DNA"/>
</dbReference>
<dbReference type="HOGENOM" id="CLU_2937410_0_0_5"/>
<organism evidence="1 2">
    <name type="scientific">Paracoccus aminophilus JCM 7686</name>
    <dbReference type="NCBI Taxonomy" id="1367847"/>
    <lineage>
        <taxon>Bacteria</taxon>
        <taxon>Pseudomonadati</taxon>
        <taxon>Pseudomonadota</taxon>
        <taxon>Alphaproteobacteria</taxon>
        <taxon>Rhodobacterales</taxon>
        <taxon>Paracoccaceae</taxon>
        <taxon>Paracoccus</taxon>
    </lineage>
</organism>
<dbReference type="Proteomes" id="UP000015480">
    <property type="component" value="Chromosome"/>
</dbReference>
<dbReference type="AlphaFoldDB" id="S5XMX5"/>
<proteinExistence type="predicted"/>
<dbReference type="PATRIC" id="fig|1367847.3.peg.1496"/>
<evidence type="ECO:0000313" key="2">
    <source>
        <dbReference type="Proteomes" id="UP000015480"/>
    </source>
</evidence>
<sequence>MFQPIISPIADMTHPARGFQPSVRPVRLQGLAVGDAPATARRLTVLRPAPMKEPLAGGLI</sequence>
<gene>
    <name evidence="1" type="ORF">JCM7686_1523</name>
</gene>